<keyword evidence="6" id="KW-0564">Palmitate</keyword>
<evidence type="ECO:0000313" key="15">
    <source>
        <dbReference type="Proteomes" id="UP000325313"/>
    </source>
</evidence>
<evidence type="ECO:0000256" key="11">
    <source>
        <dbReference type="RuleBase" id="RU079119"/>
    </source>
</evidence>
<dbReference type="GO" id="GO:0005794">
    <property type="term" value="C:Golgi apparatus"/>
    <property type="evidence" value="ECO:0007669"/>
    <property type="project" value="TreeGrafter"/>
</dbReference>
<evidence type="ECO:0000259" key="13">
    <source>
        <dbReference type="Pfam" id="PF01529"/>
    </source>
</evidence>
<evidence type="ECO:0000256" key="8">
    <source>
        <dbReference type="ARBA" id="ARBA00023315"/>
    </source>
</evidence>
<dbReference type="PANTHER" id="PTHR22883">
    <property type="entry name" value="ZINC FINGER DHHC DOMAIN CONTAINING PROTEIN"/>
    <property type="match status" value="1"/>
</dbReference>
<dbReference type="InterPro" id="IPR001594">
    <property type="entry name" value="Palmitoyltrfase_DHHC"/>
</dbReference>
<dbReference type="InterPro" id="IPR039859">
    <property type="entry name" value="PFA4/ZDH16/20/ERF2-like"/>
</dbReference>
<dbReference type="Pfam" id="PF01529">
    <property type="entry name" value="DHHC"/>
    <property type="match status" value="1"/>
</dbReference>
<feature type="compositionally biased region" description="Polar residues" evidence="12">
    <location>
        <begin position="77"/>
        <end position="101"/>
    </location>
</feature>
<feature type="transmembrane region" description="Helical" evidence="11">
    <location>
        <begin position="492"/>
        <end position="518"/>
    </location>
</feature>
<dbReference type="EC" id="2.3.1.225" evidence="11"/>
<evidence type="ECO:0000256" key="5">
    <source>
        <dbReference type="ARBA" id="ARBA00023136"/>
    </source>
</evidence>
<gene>
    <name evidence="14" type="primary">ERF2_3</name>
    <name evidence="14" type="ORF">PGTUg99_023585</name>
</gene>
<dbReference type="GO" id="GO:0006612">
    <property type="term" value="P:protein targeting to membrane"/>
    <property type="evidence" value="ECO:0007669"/>
    <property type="project" value="TreeGrafter"/>
</dbReference>
<dbReference type="EMBL" id="VDEP01000405">
    <property type="protein sequence ID" value="KAA1088721.1"/>
    <property type="molecule type" value="Genomic_DNA"/>
</dbReference>
<evidence type="ECO:0000256" key="7">
    <source>
        <dbReference type="ARBA" id="ARBA00023288"/>
    </source>
</evidence>
<evidence type="ECO:0000256" key="9">
    <source>
        <dbReference type="ARBA" id="ARBA00038298"/>
    </source>
</evidence>
<dbReference type="GO" id="GO:0019706">
    <property type="term" value="F:protein-cysteine S-palmitoyltransferase activity"/>
    <property type="evidence" value="ECO:0007669"/>
    <property type="project" value="UniProtKB-EC"/>
</dbReference>
<evidence type="ECO:0000313" key="14">
    <source>
        <dbReference type="EMBL" id="KAA1088721.1"/>
    </source>
</evidence>
<comment type="catalytic activity">
    <reaction evidence="10 11">
        <text>L-cysteinyl-[protein] + hexadecanoyl-CoA = S-hexadecanoyl-L-cysteinyl-[protein] + CoA</text>
        <dbReference type="Rhea" id="RHEA:36683"/>
        <dbReference type="Rhea" id="RHEA-COMP:10131"/>
        <dbReference type="Rhea" id="RHEA-COMP:11032"/>
        <dbReference type="ChEBI" id="CHEBI:29950"/>
        <dbReference type="ChEBI" id="CHEBI:57287"/>
        <dbReference type="ChEBI" id="CHEBI:57379"/>
        <dbReference type="ChEBI" id="CHEBI:74151"/>
        <dbReference type="EC" id="2.3.1.225"/>
    </reaction>
</comment>
<dbReference type="PANTHER" id="PTHR22883:SF23">
    <property type="entry name" value="PALMITOYLTRANSFERASE ZDHHC6"/>
    <property type="match status" value="1"/>
</dbReference>
<comment type="domain">
    <text evidence="11">The DHHC domain is required for palmitoyltransferase activity.</text>
</comment>
<feature type="compositionally biased region" description="Polar residues" evidence="12">
    <location>
        <begin position="218"/>
        <end position="241"/>
    </location>
</feature>
<keyword evidence="3 11" id="KW-0812">Transmembrane</keyword>
<protein>
    <recommendedName>
        <fullName evidence="11">Palmitoyltransferase</fullName>
        <ecNumber evidence="11">2.3.1.225</ecNumber>
    </recommendedName>
</protein>
<keyword evidence="7" id="KW-0449">Lipoprotein</keyword>
<evidence type="ECO:0000256" key="6">
    <source>
        <dbReference type="ARBA" id="ARBA00023139"/>
    </source>
</evidence>
<keyword evidence="4 11" id="KW-1133">Transmembrane helix</keyword>
<evidence type="ECO:0000256" key="1">
    <source>
        <dbReference type="ARBA" id="ARBA00004141"/>
    </source>
</evidence>
<sequence length="621" mass="68569">MANVEDPVVDAEISSAEVSCPVSSSSCKPLSRPMITAKPLGSPFHEIDELDLKHELYPRQDERDLQYQDIPLPPPSINFTSKPGTPSSRISNMTDSTPIRNKSPSGIGLLFNRSEYPTSISQASDFLARDRKLSEMTEKYPETIVQQEASHSSISGALSNSFSNTSIMTTTSTILPASAPSLSSIDADLITQAIAWLDRETPELTLAITPLTPLNRGSLPSVSNPSPSTIHPPVSSSSNDGLSTTLSIRYCPQLSDPIQLASPPPEYHPDRPARYPFLQNPSQLKACDQDPGPWHDSLCLTVPIAHTKSKFDHTHACSGSPKCQGEMSPKNESSCPAILSAICAIIIPLGCLLCNATWLAESSEKSSAGKAVLALYCYLIIIMLSSMWKAASSDPGIIPRDLDLEPEYEWDEERIPIQEEHIKMKEPQALSQPRIQARSVNIGDYIVPLKWCRRCRTYRPPRASHCRICDFCILQSDHHCTFLNNCIGRKNYFVFLIFLFTTAVAMLSTIAISISHLALMTDPAVNPEAIGNYIVIALAFLLGVPVFGLLVFHMRLISKNVTTTERLRPIIIQENGIESPARGDIQLYSLGKWYSNWLWIVCRPNFTLEGIKLDPLLTEPE</sequence>
<evidence type="ECO:0000256" key="12">
    <source>
        <dbReference type="SAM" id="MobiDB-lite"/>
    </source>
</evidence>
<feature type="transmembrane region" description="Helical" evidence="11">
    <location>
        <begin position="371"/>
        <end position="391"/>
    </location>
</feature>
<dbReference type="PROSITE" id="PS50216">
    <property type="entry name" value="DHHC"/>
    <property type="match status" value="1"/>
</dbReference>
<dbReference type="GO" id="GO:0016020">
    <property type="term" value="C:membrane"/>
    <property type="evidence" value="ECO:0007669"/>
    <property type="project" value="UniProtKB-SubCell"/>
</dbReference>
<comment type="subcellular location">
    <subcellularLocation>
        <location evidence="1">Membrane</location>
        <topology evidence="1">Multi-pass membrane protein</topology>
    </subcellularLocation>
</comment>
<feature type="domain" description="Palmitoyltransferase DHHC" evidence="13">
    <location>
        <begin position="449"/>
        <end position="567"/>
    </location>
</feature>
<feature type="region of interest" description="Disordered" evidence="12">
    <location>
        <begin position="216"/>
        <end position="241"/>
    </location>
</feature>
<dbReference type="Proteomes" id="UP000325313">
    <property type="component" value="Unassembled WGS sequence"/>
</dbReference>
<keyword evidence="2 11" id="KW-0808">Transferase</keyword>
<evidence type="ECO:0000256" key="10">
    <source>
        <dbReference type="ARBA" id="ARBA00048048"/>
    </source>
</evidence>
<evidence type="ECO:0000256" key="3">
    <source>
        <dbReference type="ARBA" id="ARBA00022692"/>
    </source>
</evidence>
<accession>A0A5B0NH94</accession>
<feature type="transmembrane region" description="Helical" evidence="11">
    <location>
        <begin position="337"/>
        <end position="359"/>
    </location>
</feature>
<comment type="similarity">
    <text evidence="9">Belongs to the DHHC palmitoyltransferase family. PFA5 subfamily.</text>
</comment>
<dbReference type="GO" id="GO:0005783">
    <property type="term" value="C:endoplasmic reticulum"/>
    <property type="evidence" value="ECO:0007669"/>
    <property type="project" value="TreeGrafter"/>
</dbReference>
<name>A0A5B0NH94_PUCGR</name>
<organism evidence="14 15">
    <name type="scientific">Puccinia graminis f. sp. tritici</name>
    <dbReference type="NCBI Taxonomy" id="56615"/>
    <lineage>
        <taxon>Eukaryota</taxon>
        <taxon>Fungi</taxon>
        <taxon>Dikarya</taxon>
        <taxon>Basidiomycota</taxon>
        <taxon>Pucciniomycotina</taxon>
        <taxon>Pucciniomycetes</taxon>
        <taxon>Pucciniales</taxon>
        <taxon>Pucciniaceae</taxon>
        <taxon>Puccinia</taxon>
    </lineage>
</organism>
<evidence type="ECO:0000256" key="4">
    <source>
        <dbReference type="ARBA" id="ARBA00022989"/>
    </source>
</evidence>
<evidence type="ECO:0000256" key="2">
    <source>
        <dbReference type="ARBA" id="ARBA00022679"/>
    </source>
</evidence>
<keyword evidence="8 11" id="KW-0012">Acyltransferase</keyword>
<proteinExistence type="inferred from homology"/>
<feature type="region of interest" description="Disordered" evidence="12">
    <location>
        <begin position="68"/>
        <end position="101"/>
    </location>
</feature>
<reference evidence="14 15" key="1">
    <citation type="submission" date="2019-05" db="EMBL/GenBank/DDBJ databases">
        <title>Emergence of the Ug99 lineage of the wheat stem rust pathogen through somatic hybridization.</title>
        <authorList>
            <person name="Li F."/>
            <person name="Upadhyaya N.M."/>
            <person name="Sperschneider J."/>
            <person name="Matny O."/>
            <person name="Nguyen-Phuc H."/>
            <person name="Mago R."/>
            <person name="Raley C."/>
            <person name="Miller M.E."/>
            <person name="Silverstein K.A.T."/>
            <person name="Henningsen E."/>
            <person name="Hirsch C.D."/>
            <person name="Visser B."/>
            <person name="Pretorius Z.A."/>
            <person name="Steffenson B.J."/>
            <person name="Schwessinger B."/>
            <person name="Dodds P.N."/>
            <person name="Figueroa M."/>
        </authorList>
    </citation>
    <scope>NUCLEOTIDE SEQUENCE [LARGE SCALE GENOMIC DNA]</scope>
    <source>
        <strain evidence="14 15">Ug99</strain>
    </source>
</reference>
<feature type="transmembrane region" description="Helical" evidence="11">
    <location>
        <begin position="530"/>
        <end position="552"/>
    </location>
</feature>
<keyword evidence="5 11" id="KW-0472">Membrane</keyword>
<comment type="caution">
    <text evidence="14">The sequence shown here is derived from an EMBL/GenBank/DDBJ whole genome shotgun (WGS) entry which is preliminary data.</text>
</comment>
<dbReference type="AlphaFoldDB" id="A0A5B0NH94"/>